<comment type="caution">
    <text evidence="1">The sequence shown here is derived from an EMBL/GenBank/DDBJ whole genome shotgun (WGS) entry which is preliminary data.</text>
</comment>
<sequence length="138" mass="16156">MDAVQNFIRKLDEFGRIRDGEDKVIWRASKSGVFSVWSFFVALEVEGEVTFPPKILWGSWASTKMVFFFCMESDLGTDPNYRPTQEERMGFGRHSGFYLMDNTCVIHLFYSHLECIGVHLVDLHKFVHLLSKHRWTCI</sequence>
<dbReference type="EMBL" id="QGNW01000006">
    <property type="protein sequence ID" value="RVX20727.1"/>
    <property type="molecule type" value="Genomic_DNA"/>
</dbReference>
<accession>A0A438KHP2</accession>
<dbReference type="Proteomes" id="UP000288805">
    <property type="component" value="Unassembled WGS sequence"/>
</dbReference>
<reference evidence="1 2" key="1">
    <citation type="journal article" date="2018" name="PLoS Genet.">
        <title>Population sequencing reveals clonal diversity and ancestral inbreeding in the grapevine cultivar Chardonnay.</title>
        <authorList>
            <person name="Roach M.J."/>
            <person name="Johnson D.L."/>
            <person name="Bohlmann J."/>
            <person name="van Vuuren H.J."/>
            <person name="Jones S.J."/>
            <person name="Pretorius I.S."/>
            <person name="Schmidt S.A."/>
            <person name="Borneman A.R."/>
        </authorList>
    </citation>
    <scope>NUCLEOTIDE SEQUENCE [LARGE SCALE GENOMIC DNA]</scope>
    <source>
        <strain evidence="2">cv. Chardonnay</strain>
        <tissue evidence="1">Leaf</tissue>
    </source>
</reference>
<evidence type="ECO:0000313" key="2">
    <source>
        <dbReference type="Proteomes" id="UP000288805"/>
    </source>
</evidence>
<protein>
    <submittedName>
        <fullName evidence="1">Uncharacterized protein</fullName>
    </submittedName>
</protein>
<name>A0A438KHP2_VITVI</name>
<gene>
    <name evidence="1" type="ORF">CK203_002937</name>
</gene>
<proteinExistence type="predicted"/>
<dbReference type="AlphaFoldDB" id="A0A438KHP2"/>
<organism evidence="1 2">
    <name type="scientific">Vitis vinifera</name>
    <name type="common">Grape</name>
    <dbReference type="NCBI Taxonomy" id="29760"/>
    <lineage>
        <taxon>Eukaryota</taxon>
        <taxon>Viridiplantae</taxon>
        <taxon>Streptophyta</taxon>
        <taxon>Embryophyta</taxon>
        <taxon>Tracheophyta</taxon>
        <taxon>Spermatophyta</taxon>
        <taxon>Magnoliopsida</taxon>
        <taxon>eudicotyledons</taxon>
        <taxon>Gunneridae</taxon>
        <taxon>Pentapetalae</taxon>
        <taxon>rosids</taxon>
        <taxon>Vitales</taxon>
        <taxon>Vitaceae</taxon>
        <taxon>Viteae</taxon>
        <taxon>Vitis</taxon>
    </lineage>
</organism>
<evidence type="ECO:0000313" key="1">
    <source>
        <dbReference type="EMBL" id="RVX20727.1"/>
    </source>
</evidence>